<accession>A0A4Q9GVJ3</accession>
<dbReference type="InterPro" id="IPR052069">
    <property type="entry name" value="Ca-reg_mRNA-binding_domain"/>
</dbReference>
<keyword evidence="2" id="KW-0472">Membrane</keyword>
<evidence type="ECO:0000259" key="3">
    <source>
        <dbReference type="PROSITE" id="PS51857"/>
    </source>
</evidence>
<feature type="transmembrane region" description="Helical" evidence="2">
    <location>
        <begin position="180"/>
        <end position="201"/>
    </location>
</feature>
<evidence type="ECO:0000256" key="2">
    <source>
        <dbReference type="SAM" id="Phobius"/>
    </source>
</evidence>
<dbReference type="GO" id="GO:0005737">
    <property type="term" value="C:cytoplasm"/>
    <property type="evidence" value="ECO:0007669"/>
    <property type="project" value="TreeGrafter"/>
</dbReference>
<dbReference type="InterPro" id="IPR002059">
    <property type="entry name" value="CSP_DNA-bd"/>
</dbReference>
<name>A0A4Q9GVJ3_9MICO</name>
<evidence type="ECO:0000256" key="1">
    <source>
        <dbReference type="ARBA" id="ARBA00022553"/>
    </source>
</evidence>
<keyword evidence="2" id="KW-0812">Transmembrane</keyword>
<evidence type="ECO:0000313" key="4">
    <source>
        <dbReference type="EMBL" id="TBN57217.1"/>
    </source>
</evidence>
<organism evidence="4 5">
    <name type="scientific">Glaciihabitans arcticus</name>
    <dbReference type="NCBI Taxonomy" id="2668039"/>
    <lineage>
        <taxon>Bacteria</taxon>
        <taxon>Bacillati</taxon>
        <taxon>Actinomycetota</taxon>
        <taxon>Actinomycetes</taxon>
        <taxon>Micrococcales</taxon>
        <taxon>Microbacteriaceae</taxon>
        <taxon>Glaciihabitans</taxon>
    </lineage>
</organism>
<keyword evidence="1" id="KW-0597">Phosphoprotein</keyword>
<gene>
    <name evidence="4" type="ORF">EYE40_07290</name>
</gene>
<proteinExistence type="predicted"/>
<dbReference type="SMART" id="SM00357">
    <property type="entry name" value="CSP"/>
    <property type="match status" value="1"/>
</dbReference>
<protein>
    <submittedName>
        <fullName evidence="4">DUF1294 domain-containing protein</fullName>
    </submittedName>
</protein>
<keyword evidence="5" id="KW-1185">Reference proteome</keyword>
<comment type="caution">
    <text evidence="4">The sequence shown here is derived from an EMBL/GenBank/DDBJ whole genome shotgun (WGS) entry which is preliminary data.</text>
</comment>
<feature type="domain" description="CSD" evidence="3">
    <location>
        <begin position="7"/>
        <end position="72"/>
    </location>
</feature>
<dbReference type="InterPro" id="IPR010718">
    <property type="entry name" value="DUF1294"/>
</dbReference>
<dbReference type="PROSITE" id="PS51857">
    <property type="entry name" value="CSD_2"/>
    <property type="match status" value="1"/>
</dbReference>
<dbReference type="GO" id="GO:0043488">
    <property type="term" value="P:regulation of mRNA stability"/>
    <property type="evidence" value="ECO:0007669"/>
    <property type="project" value="TreeGrafter"/>
</dbReference>
<dbReference type="CDD" id="cd04458">
    <property type="entry name" value="CSP_CDS"/>
    <property type="match status" value="1"/>
</dbReference>
<reference evidence="5" key="1">
    <citation type="submission" date="2019-02" db="EMBL/GenBank/DDBJ databases">
        <title>Glaciihabitans arcticus sp. nov., a psychrotolerant bacterium isolated from polar soil.</title>
        <authorList>
            <person name="Dahal R.H."/>
        </authorList>
    </citation>
    <scope>NUCLEOTIDE SEQUENCE [LARGE SCALE GENOMIC DNA]</scope>
    <source>
        <strain evidence="5">RP-3-7</strain>
    </source>
</reference>
<dbReference type="Pfam" id="PF06961">
    <property type="entry name" value="DUF1294"/>
    <property type="match status" value="1"/>
</dbReference>
<dbReference type="SUPFAM" id="SSF50249">
    <property type="entry name" value="Nucleic acid-binding proteins"/>
    <property type="match status" value="1"/>
</dbReference>
<feature type="transmembrane region" description="Helical" evidence="2">
    <location>
        <begin position="111"/>
        <end position="132"/>
    </location>
</feature>
<dbReference type="InterPro" id="IPR011129">
    <property type="entry name" value="CSD"/>
</dbReference>
<dbReference type="EMBL" id="SISG01000001">
    <property type="protein sequence ID" value="TBN57217.1"/>
    <property type="molecule type" value="Genomic_DNA"/>
</dbReference>
<dbReference type="GO" id="GO:0003730">
    <property type="term" value="F:mRNA 3'-UTR binding"/>
    <property type="evidence" value="ECO:0007669"/>
    <property type="project" value="TreeGrafter"/>
</dbReference>
<evidence type="ECO:0000313" key="5">
    <source>
        <dbReference type="Proteomes" id="UP000294194"/>
    </source>
</evidence>
<sequence>MASNGARSRGSLVRWDDNKGYGFILPAKGNDQVFVHIKAFPTGSPRPRVGDKLSFVREVTDDGKTRARTATLDWDGTGKQPVSIKLIGGASMLTVATFLAAYVVVNFYWPVPLWVDILYVGASIVAIVGYAIDKRAAGTGGWRVPETSLLLVGLIGGWPGAIIAQQFLRHKTKKAIFRSVFWLTVLANSITFFVFCTPVIAELSRAIQLLLPPT</sequence>
<dbReference type="InterPro" id="IPR012340">
    <property type="entry name" value="NA-bd_OB-fold"/>
</dbReference>
<dbReference type="Proteomes" id="UP000294194">
    <property type="component" value="Unassembled WGS sequence"/>
</dbReference>
<dbReference type="Gene3D" id="2.40.50.140">
    <property type="entry name" value="Nucleic acid-binding proteins"/>
    <property type="match status" value="1"/>
</dbReference>
<feature type="transmembrane region" description="Helical" evidence="2">
    <location>
        <begin position="86"/>
        <end position="105"/>
    </location>
</feature>
<dbReference type="Pfam" id="PF00313">
    <property type="entry name" value="CSD"/>
    <property type="match status" value="1"/>
</dbReference>
<dbReference type="PANTHER" id="PTHR12962">
    <property type="entry name" value="CALCIUM-REGULATED HEAT STABLE PROTEIN CRHSP-24-RELATED"/>
    <property type="match status" value="1"/>
</dbReference>
<dbReference type="AlphaFoldDB" id="A0A4Q9GVJ3"/>
<dbReference type="PANTHER" id="PTHR12962:SF1">
    <property type="entry name" value="COLD SHOCK DOMAIN-CONTAINING PROTEIN CG9705"/>
    <property type="match status" value="1"/>
</dbReference>
<keyword evidence="2" id="KW-1133">Transmembrane helix</keyword>